<dbReference type="Pfam" id="PF20256">
    <property type="entry name" value="MoCoBD_2"/>
    <property type="match status" value="1"/>
</dbReference>
<evidence type="ECO:0000259" key="4">
    <source>
        <dbReference type="SMART" id="SM01008"/>
    </source>
</evidence>
<evidence type="ECO:0000313" key="6">
    <source>
        <dbReference type="EMBL" id="SCC82401.1"/>
    </source>
</evidence>
<dbReference type="STRING" id="1653334.GA0071312_3392"/>
<comment type="caution">
    <text evidence="5">The sequence shown here is derived from an EMBL/GenBank/DDBJ whole genome shotgun (WGS) entry which is preliminary data.</text>
</comment>
<dbReference type="EC" id="1.17.1.4" evidence="5"/>
<keyword evidence="8" id="KW-1185">Reference proteome</keyword>
<dbReference type="SUPFAM" id="SSF54665">
    <property type="entry name" value="CO dehydrogenase molybdoprotein N-domain-like"/>
    <property type="match status" value="1"/>
</dbReference>
<feature type="domain" description="Aldehyde oxidase/xanthine dehydrogenase a/b hammerhead" evidence="4">
    <location>
        <begin position="33"/>
        <end position="149"/>
    </location>
</feature>
<dbReference type="Gene3D" id="3.90.1170.50">
    <property type="entry name" value="Aldehyde oxidase/xanthine dehydrogenase, a/b hammerhead"/>
    <property type="match status" value="1"/>
</dbReference>
<dbReference type="AlphaFoldDB" id="A0A0P7Y4G3"/>
<evidence type="ECO:0000256" key="3">
    <source>
        <dbReference type="SAM" id="MobiDB-lite"/>
    </source>
</evidence>
<dbReference type="InterPro" id="IPR016208">
    <property type="entry name" value="Ald_Oxase/xanthine_DH-like"/>
</dbReference>
<dbReference type="RefSeq" id="WP_074445899.1">
    <property type="nucleotide sequence ID" value="NZ_FMBM01000002.1"/>
</dbReference>
<dbReference type="GO" id="GO:0005506">
    <property type="term" value="F:iron ion binding"/>
    <property type="evidence" value="ECO:0007669"/>
    <property type="project" value="InterPro"/>
</dbReference>
<evidence type="ECO:0000256" key="1">
    <source>
        <dbReference type="ARBA" id="ARBA00022505"/>
    </source>
</evidence>
<dbReference type="PATRIC" id="fig|1653334.4.peg.2311"/>
<dbReference type="Proteomes" id="UP000050497">
    <property type="component" value="Unassembled WGS sequence"/>
</dbReference>
<dbReference type="InterPro" id="IPR036856">
    <property type="entry name" value="Ald_Oxase/Xan_DH_a/b_sf"/>
</dbReference>
<dbReference type="GO" id="GO:0004854">
    <property type="term" value="F:xanthine dehydrogenase activity"/>
    <property type="evidence" value="ECO:0007669"/>
    <property type="project" value="UniProtKB-EC"/>
</dbReference>
<dbReference type="EMBL" id="LJSX01000007">
    <property type="protein sequence ID" value="KPQ11494.1"/>
    <property type="molecule type" value="Genomic_DNA"/>
</dbReference>
<keyword evidence="1" id="KW-0500">Molybdenum</keyword>
<protein>
    <submittedName>
        <fullName evidence="6">CO or xanthine dehydrogenase, Mo-binding subunit</fullName>
    </submittedName>
    <submittedName>
        <fullName evidence="5">Xanthine dehydrogenase, molybdenum binding subunit</fullName>
        <ecNumber evidence="5">1.17.1.4</ecNumber>
    </submittedName>
</protein>
<feature type="region of interest" description="Disordered" evidence="3">
    <location>
        <begin position="1"/>
        <end position="20"/>
    </location>
</feature>
<dbReference type="Proteomes" id="UP000182800">
    <property type="component" value="Unassembled WGS sequence"/>
</dbReference>
<keyword evidence="2 5" id="KW-0560">Oxidoreductase</keyword>
<name>A0A0P7Y4G3_9HYPH</name>
<dbReference type="Gene3D" id="3.30.365.10">
    <property type="entry name" value="Aldehyde oxidase/xanthine dehydrogenase, molybdopterin binding domain"/>
    <property type="match status" value="4"/>
</dbReference>
<proteinExistence type="predicted"/>
<evidence type="ECO:0000256" key="2">
    <source>
        <dbReference type="ARBA" id="ARBA00023002"/>
    </source>
</evidence>
<evidence type="ECO:0000313" key="8">
    <source>
        <dbReference type="Proteomes" id="UP000182800"/>
    </source>
</evidence>
<accession>A0A0P7Y4G3</accession>
<dbReference type="SMART" id="SM01008">
    <property type="entry name" value="Ald_Xan_dh_C"/>
    <property type="match status" value="1"/>
</dbReference>
<dbReference type="SUPFAM" id="SSF56003">
    <property type="entry name" value="Molybdenum cofactor-binding domain"/>
    <property type="match status" value="1"/>
</dbReference>
<dbReference type="PANTHER" id="PTHR11908:SF132">
    <property type="entry name" value="ALDEHYDE OXIDASE 1-RELATED"/>
    <property type="match status" value="1"/>
</dbReference>
<dbReference type="InterPro" id="IPR037165">
    <property type="entry name" value="AldOxase/xan_DH_Mopterin-bd_sf"/>
</dbReference>
<dbReference type="PANTHER" id="PTHR11908">
    <property type="entry name" value="XANTHINE DEHYDROGENASE"/>
    <property type="match status" value="1"/>
</dbReference>
<evidence type="ECO:0000313" key="5">
    <source>
        <dbReference type="EMBL" id="KPQ11494.1"/>
    </source>
</evidence>
<dbReference type="Pfam" id="PF02738">
    <property type="entry name" value="MoCoBD_1"/>
    <property type="match status" value="1"/>
</dbReference>
<evidence type="ECO:0000313" key="7">
    <source>
        <dbReference type="Proteomes" id="UP000050497"/>
    </source>
</evidence>
<dbReference type="InterPro" id="IPR000674">
    <property type="entry name" value="Ald_Oxase/Xan_DH_a/b"/>
</dbReference>
<sequence>MDATIKTRSTDAVPADPAIGKPLARVDGRERVTGRARYAADITRPDMAHAKILRAPHAHAVIKRIDTSAAAALPGVLAIVTADDFPDLPQGASIPMGETGYDMWGVSRLNMARGKVHWIGQPVAALAARDPHIAAQALDLIEVEYEVLDAVTSIADAIRPDAPVLWDNLITRGLDETPQKPSNIAARTIVSREDAKAAIAGADATGRVSVIVDTAHQGYIEPQAMVAEITPDGFATVYTSTQGQFTAELMIARMLDWPMSKLKVVPMEVGGAFGGKISIHGEALALRLAQKSGRPVKLVLSREEVLQGGSGPTMGAMMEIAVGAKSDGTITGIHGVYHVDSGGLPGLNPSLLMQASAAMYQTPALWLEGYDVVTNKPRTEAYRAPGGIQGAFAMEQAMDELCLALDMDPLEFRRRNAAVTGSTMPIGTPFPAIGLTTILDAVGAHPCWTTPLEPGAHPRGRGLALGYWRGTSMTSACHITIGGDGRPVVTMGAVDISGTRTTMTQVAADQFGIAPDDVYVQTGDSKTAGYSDGAAGSRVARTMAAAIVEASRDVIEQLRPRAARLLQSEAENLTFTDGAFRVSGGPGTSISLAELMQETLTEGAVIGRGTSTKLPLGVEIGAHVCDVEVDPDTGQVTILRYTAFQDVGKALNPIAVEGQIEGSVVQGIGWALTEGYDYGADGRLRNASLLDYRLPTALDVPDIDCVIIETPVPDVPYGLRGVGEVPIVPVAGCVANAIRRAVGVRTGRMPMTPERLLMAMRARQQG</sequence>
<reference evidence="5 7" key="1">
    <citation type="submission" date="2015-09" db="EMBL/GenBank/DDBJ databases">
        <title>Identification and resolution of microdiversity through metagenomic sequencing of parallel consortia.</title>
        <authorList>
            <person name="Nelson W.C."/>
            <person name="Romine M.F."/>
            <person name="Lindemann S.R."/>
        </authorList>
    </citation>
    <scope>NUCLEOTIDE SEQUENCE [LARGE SCALE GENOMIC DNA]</scope>
    <source>
        <strain evidence="5">HL-109</strain>
    </source>
</reference>
<reference evidence="6 8" key="2">
    <citation type="submission" date="2016-08" db="EMBL/GenBank/DDBJ databases">
        <authorList>
            <person name="Varghese N."/>
            <person name="Submissions Spin"/>
        </authorList>
    </citation>
    <scope>NUCLEOTIDE SEQUENCE [LARGE SCALE GENOMIC DNA]</scope>
    <source>
        <strain evidence="6 8">HL-109</strain>
    </source>
</reference>
<dbReference type="InterPro" id="IPR008274">
    <property type="entry name" value="AldOxase/xan_DH_MoCoBD1"/>
</dbReference>
<gene>
    <name evidence="6" type="ORF">GA0071312_3392</name>
    <name evidence="5" type="ORF">HLUCCO17_06195</name>
</gene>
<dbReference type="EMBL" id="FMBM01000002">
    <property type="protein sequence ID" value="SCC82401.1"/>
    <property type="molecule type" value="Genomic_DNA"/>
</dbReference>
<dbReference type="Pfam" id="PF01315">
    <property type="entry name" value="Ald_Xan_dh_C"/>
    <property type="match status" value="1"/>
</dbReference>
<organism evidence="5 7">
    <name type="scientific">Saliniramus fredricksonii</name>
    <dbReference type="NCBI Taxonomy" id="1653334"/>
    <lineage>
        <taxon>Bacteria</taxon>
        <taxon>Pseudomonadati</taxon>
        <taxon>Pseudomonadota</taxon>
        <taxon>Alphaproteobacteria</taxon>
        <taxon>Hyphomicrobiales</taxon>
        <taxon>Salinarimonadaceae</taxon>
        <taxon>Saliniramus</taxon>
    </lineage>
</organism>
<dbReference type="InterPro" id="IPR046867">
    <property type="entry name" value="AldOxase/xan_DH_MoCoBD2"/>
</dbReference>